<sequence length="511" mass="55599">MCIPASTAYTFCFCVLVWLRGLDLAKLVFCLPCSTSCTSGLRALGVITAAQFTSSLDFSDKFFCISSPSPGLESCPQCTPVVPGLLAVHCAAFPADVRVVEVPYEDQGLLSCPLSPDLRNPFLSYLSGKAREFKWEIALKIFKLSVSGRQLEAVQGSGRRKQIESIKAISLEWTAIIVTSCGFVRAPEKQGGAARGVRSPAGVLLCSTAATGYVCIKSIQRSRFMSDFSSCPTKGVQSKKEGKKPQAPKGRHHTTSIYMCEEQDHTPTVNVLTLYAAVKNKPPSHPRRLECSKSHHTMWDPSQRDTSNQRVVIKASTARRPQTNPKALLDRATELGPKGPCSSCCEQRNTLWHSPAGHRELWQRAGPPLGKAGLLEKQLQLVQRVRNKVQLISILLTFPGQCIDFSPKAKPLSKGQLGVSRSHLAPPPGKAAHAAPGSVDTLLYTLMSLVLEMEGCLLQYDKAANVKYNKVKVFSDPHPIPPVSRLGDTAGTADPNWPKGYSIPYDAMLSI</sequence>
<comment type="caution">
    <text evidence="3">The sequence shown here is derived from an EMBL/GenBank/DDBJ whole genome shotgun (WGS) entry which is preliminary data.</text>
</comment>
<evidence type="ECO:0000313" key="3">
    <source>
        <dbReference type="EMBL" id="KAK4822068.1"/>
    </source>
</evidence>
<keyword evidence="4" id="KW-1185">Reference proteome</keyword>
<evidence type="ECO:0000256" key="2">
    <source>
        <dbReference type="SAM" id="SignalP"/>
    </source>
</evidence>
<evidence type="ECO:0000256" key="1">
    <source>
        <dbReference type="SAM" id="MobiDB-lite"/>
    </source>
</evidence>
<dbReference type="Proteomes" id="UP001333110">
    <property type="component" value="Unassembled WGS sequence"/>
</dbReference>
<proteinExistence type="predicted"/>
<dbReference type="EMBL" id="JAUNZN010000004">
    <property type="protein sequence ID" value="KAK4822068.1"/>
    <property type="molecule type" value="Genomic_DNA"/>
</dbReference>
<feature type="region of interest" description="Disordered" evidence="1">
    <location>
        <begin position="230"/>
        <end position="252"/>
    </location>
</feature>
<dbReference type="AlphaFoldDB" id="A0AAN7P7M5"/>
<reference evidence="3 4" key="1">
    <citation type="journal article" date="2023" name="J. Hered.">
        <title>Chromosome-level genome of the wood stork (Mycteria americana) provides insight into avian chromosome evolution.</title>
        <authorList>
            <person name="Flamio R. Jr."/>
            <person name="Ramstad K.M."/>
        </authorList>
    </citation>
    <scope>NUCLEOTIDE SEQUENCE [LARGE SCALE GENOMIC DNA]</scope>
    <source>
        <strain evidence="3">JAX WOST 10</strain>
    </source>
</reference>
<feature type="signal peptide" evidence="2">
    <location>
        <begin position="1"/>
        <end position="30"/>
    </location>
</feature>
<keyword evidence="2" id="KW-0732">Signal</keyword>
<protein>
    <submittedName>
        <fullName evidence="3">Uncharacterized protein</fullName>
    </submittedName>
</protein>
<organism evidence="3 4">
    <name type="scientific">Mycteria americana</name>
    <name type="common">Wood stork</name>
    <dbReference type="NCBI Taxonomy" id="33587"/>
    <lineage>
        <taxon>Eukaryota</taxon>
        <taxon>Metazoa</taxon>
        <taxon>Chordata</taxon>
        <taxon>Craniata</taxon>
        <taxon>Vertebrata</taxon>
        <taxon>Euteleostomi</taxon>
        <taxon>Archelosauria</taxon>
        <taxon>Archosauria</taxon>
        <taxon>Dinosauria</taxon>
        <taxon>Saurischia</taxon>
        <taxon>Theropoda</taxon>
        <taxon>Coelurosauria</taxon>
        <taxon>Aves</taxon>
        <taxon>Neognathae</taxon>
        <taxon>Neoaves</taxon>
        <taxon>Aequornithes</taxon>
        <taxon>Ciconiiformes</taxon>
        <taxon>Ciconiidae</taxon>
        <taxon>Mycteria</taxon>
    </lineage>
</organism>
<accession>A0AAN7P7M5</accession>
<gene>
    <name evidence="3" type="ORF">QYF61_009329</name>
</gene>
<name>A0AAN7P7M5_MYCAM</name>
<feature type="region of interest" description="Disordered" evidence="1">
    <location>
        <begin position="283"/>
        <end position="309"/>
    </location>
</feature>
<evidence type="ECO:0000313" key="4">
    <source>
        <dbReference type="Proteomes" id="UP001333110"/>
    </source>
</evidence>
<feature type="chain" id="PRO_5042925695" evidence="2">
    <location>
        <begin position="31"/>
        <end position="511"/>
    </location>
</feature>